<dbReference type="InParanoid" id="F7PW40"/>
<dbReference type="GO" id="GO:0003729">
    <property type="term" value="F:mRNA binding"/>
    <property type="evidence" value="ECO:0007669"/>
    <property type="project" value="TreeGrafter"/>
</dbReference>
<dbReference type="PANTHER" id="PTHR10724:SF7">
    <property type="entry name" value="SMALL RIBOSOMAL SUBUNIT PROTEIN BS1C"/>
    <property type="match status" value="1"/>
</dbReference>
<evidence type="ECO:0000256" key="4">
    <source>
        <dbReference type="ARBA" id="ARBA00025604"/>
    </source>
</evidence>
<dbReference type="EMBL" id="AFNU02000003">
    <property type="protein sequence ID" value="ERJ12801.1"/>
    <property type="molecule type" value="Genomic_DNA"/>
</dbReference>
<evidence type="ECO:0000256" key="3">
    <source>
        <dbReference type="ARBA" id="ARBA00023274"/>
    </source>
</evidence>
<dbReference type="InterPro" id="IPR050437">
    <property type="entry name" value="Ribos_protein_bS1-like"/>
</dbReference>
<dbReference type="Pfam" id="PF00575">
    <property type="entry name" value="S1"/>
    <property type="match status" value="5"/>
</dbReference>
<dbReference type="InterPro" id="IPR012340">
    <property type="entry name" value="NA-bd_OB-fold"/>
</dbReference>
<keyword evidence="2 6" id="KW-0689">Ribosomal protein</keyword>
<accession>F7PW40</accession>
<feature type="domain" description="S1 motif" evidence="5">
    <location>
        <begin position="354"/>
        <end position="424"/>
    </location>
</feature>
<evidence type="ECO:0000256" key="2">
    <source>
        <dbReference type="ARBA" id="ARBA00022980"/>
    </source>
</evidence>
<proteinExistence type="inferred from homology"/>
<comment type="function">
    <text evidence="4">Binds mRNA; thus facilitating recognition of the initiation point. It is needed to translate mRNA with a short Shine-Dalgarno (SD) purine-rich sequence.</text>
</comment>
<comment type="caution">
    <text evidence="6">The sequence shown here is derived from an EMBL/GenBank/DDBJ whole genome shotgun (WGS) entry which is preliminary data.</text>
</comment>
<evidence type="ECO:0000313" key="7">
    <source>
        <dbReference type="Proteomes" id="UP000005707"/>
    </source>
</evidence>
<dbReference type="GO" id="GO:0003735">
    <property type="term" value="F:structural constituent of ribosome"/>
    <property type="evidence" value="ECO:0007669"/>
    <property type="project" value="TreeGrafter"/>
</dbReference>
<feature type="domain" description="S1 motif" evidence="5">
    <location>
        <begin position="96"/>
        <end position="164"/>
    </location>
</feature>
<keyword evidence="7" id="KW-1185">Reference proteome</keyword>
<dbReference type="Gene3D" id="2.40.50.140">
    <property type="entry name" value="Nucleic acid-binding proteins"/>
    <property type="match status" value="5"/>
</dbReference>
<dbReference type="SUPFAM" id="SSF50249">
    <property type="entry name" value="Nucleic acid-binding proteins"/>
    <property type="match status" value="5"/>
</dbReference>
<reference evidence="6 7" key="1">
    <citation type="journal article" date="2011" name="J. Bacteriol.">
        <title>Genome sequence of Haloplasma contractile, an unusual contractile bacterium from a deep-sea anoxic brine lake.</title>
        <authorList>
            <person name="Antunes A."/>
            <person name="Alam I."/>
            <person name="El Dorry H."/>
            <person name="Siam R."/>
            <person name="Robertson A."/>
            <person name="Bajic V.B."/>
            <person name="Stingl U."/>
        </authorList>
    </citation>
    <scope>NUCLEOTIDE SEQUENCE [LARGE SCALE GENOMIC DNA]</scope>
    <source>
        <strain evidence="6 7">SSD-17B</strain>
    </source>
</reference>
<evidence type="ECO:0000313" key="6">
    <source>
        <dbReference type="EMBL" id="ERJ12801.1"/>
    </source>
</evidence>
<reference evidence="6 7" key="2">
    <citation type="journal article" date="2013" name="PLoS ONE">
        <title>INDIGO - INtegrated Data Warehouse of MIcrobial GenOmes with Examples from the Red Sea Extremophiles.</title>
        <authorList>
            <person name="Alam I."/>
            <person name="Antunes A."/>
            <person name="Kamau A.A."/>
            <person name="Ba Alawi W."/>
            <person name="Kalkatawi M."/>
            <person name="Stingl U."/>
            <person name="Bajic V.B."/>
        </authorList>
    </citation>
    <scope>NUCLEOTIDE SEQUENCE [LARGE SCALE GENOMIC DNA]</scope>
    <source>
        <strain evidence="6 7">SSD-17B</strain>
    </source>
</reference>
<dbReference type="InterPro" id="IPR035104">
    <property type="entry name" value="Ribosomal_protein_S1-like"/>
</dbReference>
<dbReference type="PRINTS" id="PR00681">
    <property type="entry name" value="RIBOSOMALS1"/>
</dbReference>
<name>F7PW40_9MOLU</name>
<dbReference type="SMART" id="SM00316">
    <property type="entry name" value="S1"/>
    <property type="match status" value="5"/>
</dbReference>
<gene>
    <name evidence="6" type="primary">rpsA</name>
    <name evidence="6" type="ORF">HLPCO_001141</name>
</gene>
<dbReference type="InterPro" id="IPR003029">
    <property type="entry name" value="S1_domain"/>
</dbReference>
<feature type="domain" description="S1 motif" evidence="5">
    <location>
        <begin position="11"/>
        <end position="78"/>
    </location>
</feature>
<dbReference type="PROSITE" id="PS50126">
    <property type="entry name" value="S1"/>
    <property type="match status" value="5"/>
</dbReference>
<dbReference type="PANTHER" id="PTHR10724">
    <property type="entry name" value="30S RIBOSOMAL PROTEIN S1"/>
    <property type="match status" value="1"/>
</dbReference>
<dbReference type="GO" id="GO:0022627">
    <property type="term" value="C:cytosolic small ribosomal subunit"/>
    <property type="evidence" value="ECO:0007669"/>
    <property type="project" value="TreeGrafter"/>
</dbReference>
<dbReference type="FunCoup" id="F7PW40">
    <property type="interactions" value="462"/>
</dbReference>
<dbReference type="eggNOG" id="COG0539">
    <property type="taxonomic scope" value="Bacteria"/>
</dbReference>
<feature type="domain" description="S1 motif" evidence="5">
    <location>
        <begin position="185"/>
        <end position="253"/>
    </location>
</feature>
<dbReference type="CDD" id="cd05687">
    <property type="entry name" value="S1_RPS1_repeat_ec1_hs1"/>
    <property type="match status" value="1"/>
</dbReference>
<dbReference type="STRING" id="1033810.HLPCO_001141"/>
<comment type="similarity">
    <text evidence="1">Belongs to the bacterial ribosomal protein bS1 family.</text>
</comment>
<evidence type="ECO:0000256" key="1">
    <source>
        <dbReference type="ARBA" id="ARBA00006767"/>
    </source>
</evidence>
<sequence>MEFEMNTIKTGQVVEGEVVSVTDSEVLVDIRTFTEGLIYLNELTLKNVDSCHDIVSEGDIIKAMVKKIDEEEILLSRKILDEREMVDELYKHYRNKDRLTGKVVKEVKSGLIVRINGIDCYMHNKEADLDTDFDPVSLMNQEVTVRIVDFNKRKNRTRIKVSRTIVIKEDNFKAKQAAFNALEVGGLYEGIVDRVEKYGALVVANDFRGLVPNNELSHLPFKKTEDVINEGDTVNVKVIDKDENRMRATYSVKALLPKPWDIANNELNEGDVIKGKVVRITDFGAFVNVLPLVDGLLHKNEVSYNPNVEFKDVLEEGQEIEVKVLNIDRNRERLSLSLRALKDNPWETTDLKPGKIVDVTVTDITDVGAEVLYTEDIVGFLHKNQISAEKRVHRVEDELTVGDQVQVKVTRFNPRDRNLQVSIRRIKEDAERKEYENFMKKQESEQQNVTVGDLFGDKLKDLIKKD</sequence>
<dbReference type="OrthoDB" id="9804077at2"/>
<dbReference type="AlphaFoldDB" id="F7PW40"/>
<feature type="domain" description="S1 motif" evidence="5">
    <location>
        <begin position="270"/>
        <end position="339"/>
    </location>
</feature>
<keyword evidence="3" id="KW-0687">Ribonucleoprotein</keyword>
<organism evidence="6 7">
    <name type="scientific">Haloplasma contractile SSD-17B</name>
    <dbReference type="NCBI Taxonomy" id="1033810"/>
    <lineage>
        <taxon>Bacteria</taxon>
        <taxon>Bacillati</taxon>
        <taxon>Mycoplasmatota</taxon>
        <taxon>Mollicutes</taxon>
        <taxon>Haloplasmatales</taxon>
        <taxon>Haloplasmataceae</taxon>
        <taxon>Haloplasma</taxon>
    </lineage>
</organism>
<dbReference type="FunFam" id="2.40.50.140:FF:000103">
    <property type="entry name" value="protein RRP5 homolog"/>
    <property type="match status" value="1"/>
</dbReference>
<dbReference type="GO" id="GO:0006412">
    <property type="term" value="P:translation"/>
    <property type="evidence" value="ECO:0007669"/>
    <property type="project" value="TreeGrafter"/>
</dbReference>
<dbReference type="Proteomes" id="UP000005707">
    <property type="component" value="Unassembled WGS sequence"/>
</dbReference>
<evidence type="ECO:0000259" key="5">
    <source>
        <dbReference type="PROSITE" id="PS50126"/>
    </source>
</evidence>
<dbReference type="RefSeq" id="WP_008825788.1">
    <property type="nucleotide sequence ID" value="NZ_AFNU02000003.1"/>
</dbReference>
<protein>
    <submittedName>
        <fullName evidence="6">30S ribosomal protein S1</fullName>
    </submittedName>
</protein>